<gene>
    <name evidence="2" type="ORF">BE221DRAFT_143893</name>
</gene>
<organism evidence="2">
    <name type="scientific">Ostreococcus tauri</name>
    <name type="common">Marine green alga</name>
    <dbReference type="NCBI Taxonomy" id="70448"/>
    <lineage>
        <taxon>Eukaryota</taxon>
        <taxon>Viridiplantae</taxon>
        <taxon>Chlorophyta</taxon>
        <taxon>Mamiellophyceae</taxon>
        <taxon>Mamiellales</taxon>
        <taxon>Bathycoccaceae</taxon>
        <taxon>Ostreococcus</taxon>
    </lineage>
</organism>
<protein>
    <submittedName>
        <fullName evidence="2">Uncharacterized protein</fullName>
    </submittedName>
</protein>
<evidence type="ECO:0000313" key="2">
    <source>
        <dbReference type="EMBL" id="OUS48980.1"/>
    </source>
</evidence>
<sequence>MSNDHGADERAPLLRRRDARDSSWTTPWFIARAIASIAVIALCVVNTPTLARVAGLGEDETCVKAGELIETNEITVEEIKKIVTEVLDAGEETAAGTKKTAVDALLRDGFFCDAEARERTASAFWDEFTLTGVMNVANGYPEKCDAYLETEQPESAPRKKCDVSDVKTTDATKVSGKKKILVIGDSMGEFSGLELQNYCGNTEVYNLAVGGSVAYQWGSKDLKHPGPEGEVPTYYGDYKSVKKCTMDKTFDAVWVSIGGNDLMGSTGCYVSPKEMAARVEDVITNAKKPGHLKLSPGAKFIIIGYCQSVEKPAPACLKPNNFGALSEAFKLVAERNDDVIFHDSLTLCGGGIDTYSPKGYHQDTVHLNRRGYCKIFTQGVVQSAFQCAPRTGAAVNCDLEVTPGSQQCKVRGLDPKERCQNTGSGPTPHRDGADPIDHPVYPKADIEYTCKKV</sequence>
<evidence type="ECO:0000256" key="1">
    <source>
        <dbReference type="SAM" id="MobiDB-lite"/>
    </source>
</evidence>
<feature type="compositionally biased region" description="Basic and acidic residues" evidence="1">
    <location>
        <begin position="428"/>
        <end position="437"/>
    </location>
</feature>
<dbReference type="Gene3D" id="3.40.50.1110">
    <property type="entry name" value="SGNH hydrolase"/>
    <property type="match status" value="1"/>
</dbReference>
<reference evidence="2" key="1">
    <citation type="submission" date="2017-04" db="EMBL/GenBank/DDBJ databases">
        <title>Population genomics of picophytoplankton unveils novel chromosome hypervariability.</title>
        <authorList>
            <consortium name="DOE Joint Genome Institute"/>
            <person name="Blanc-Mathieu R."/>
            <person name="Krasovec M."/>
            <person name="Hebrard M."/>
            <person name="Yau S."/>
            <person name="Desgranges E."/>
            <person name="Martin J."/>
            <person name="Schackwitz W."/>
            <person name="Kuo A."/>
            <person name="Salin G."/>
            <person name="Donnadieu C."/>
            <person name="Desdevises Y."/>
            <person name="Sanchez-Ferandin S."/>
            <person name="Moreau H."/>
            <person name="Rivals E."/>
            <person name="Grigoriev I.V."/>
            <person name="Grimsley N."/>
            <person name="Eyre-Walker A."/>
            <person name="Piganeau G."/>
        </authorList>
    </citation>
    <scope>NUCLEOTIDE SEQUENCE [LARGE SCALE GENOMIC DNA]</scope>
    <source>
        <strain evidence="2">RCC 1115</strain>
    </source>
</reference>
<dbReference type="SUPFAM" id="SSF52266">
    <property type="entry name" value="SGNH hydrolase"/>
    <property type="match status" value="1"/>
</dbReference>
<dbReference type="AlphaFoldDB" id="A0A1Y5IHD5"/>
<dbReference type="CDD" id="cd00229">
    <property type="entry name" value="SGNH_hydrolase"/>
    <property type="match status" value="1"/>
</dbReference>
<feature type="region of interest" description="Disordered" evidence="1">
    <location>
        <begin position="415"/>
        <end position="438"/>
    </location>
</feature>
<proteinExistence type="predicted"/>
<dbReference type="InterPro" id="IPR036514">
    <property type="entry name" value="SGNH_hydro_sf"/>
</dbReference>
<name>A0A1Y5IHD5_OSTTA</name>
<accession>A0A1Y5IHD5</accession>
<dbReference type="EMBL" id="KZ155772">
    <property type="protein sequence ID" value="OUS48980.1"/>
    <property type="molecule type" value="Genomic_DNA"/>
</dbReference>
<dbReference type="Proteomes" id="UP000195557">
    <property type="component" value="Unassembled WGS sequence"/>
</dbReference>